<dbReference type="EMBL" id="PRKQ01000001">
    <property type="protein sequence ID" value="PPB13139.1"/>
    <property type="molecule type" value="Genomic_DNA"/>
</dbReference>
<comment type="caution">
    <text evidence="1">The sequence shown here is derived from an EMBL/GenBank/DDBJ whole genome shotgun (WGS) entry which is preliminary data.</text>
</comment>
<dbReference type="AlphaFoldDB" id="A0AAP8U7F5"/>
<dbReference type="RefSeq" id="WP_018670617.1">
    <property type="nucleotide sequence ID" value="NZ_JARMES010000039.1"/>
</dbReference>
<organism evidence="1 2">
    <name type="scientific">Brevibacillus laterosporus</name>
    <name type="common">Bacillus laterosporus</name>
    <dbReference type="NCBI Taxonomy" id="1465"/>
    <lineage>
        <taxon>Bacteria</taxon>
        <taxon>Bacillati</taxon>
        <taxon>Bacillota</taxon>
        <taxon>Bacilli</taxon>
        <taxon>Bacillales</taxon>
        <taxon>Paenibacillaceae</taxon>
        <taxon>Brevibacillus</taxon>
    </lineage>
</organism>
<evidence type="ECO:0000313" key="2">
    <source>
        <dbReference type="Proteomes" id="UP000239759"/>
    </source>
</evidence>
<reference evidence="1 2" key="1">
    <citation type="submission" date="2018-02" db="EMBL/GenBank/DDBJ databases">
        <title>Comparative analysis of genomes of three Brevibacillus laterosporus strains producers of potent antimicrobials isolated from silage.</title>
        <authorList>
            <person name="Kojic M."/>
            <person name="Miljkovic M."/>
            <person name="Studholme D."/>
            <person name="Filipic B."/>
        </authorList>
    </citation>
    <scope>NUCLEOTIDE SEQUENCE [LARGE SCALE GENOMIC DNA]</scope>
    <source>
        <strain evidence="1 2">BGSP11</strain>
    </source>
</reference>
<gene>
    <name evidence="1" type="ORF">C4A77_01810</name>
</gene>
<evidence type="ECO:0000313" key="1">
    <source>
        <dbReference type="EMBL" id="PPB13139.1"/>
    </source>
</evidence>
<protein>
    <submittedName>
        <fullName evidence="1">Uncharacterized protein</fullName>
    </submittedName>
</protein>
<proteinExistence type="predicted"/>
<sequence>MELCRFFCRLLGYKSCIPPLRNVCNRFLNVEVDITTTAGEIVIFVVEVGSGFVKGIDSSNHIVLIPYTAVLAIRPAS</sequence>
<name>A0AAP8U7F5_BRELA</name>
<dbReference type="Proteomes" id="UP000239759">
    <property type="component" value="Unassembled WGS sequence"/>
</dbReference>
<accession>A0AAP8U7F5</accession>